<evidence type="ECO:0000256" key="9">
    <source>
        <dbReference type="ARBA" id="ARBA00048816"/>
    </source>
</evidence>
<feature type="binding site" evidence="11">
    <location>
        <position position="333"/>
    </location>
    <ligand>
        <name>L-glutamine</name>
        <dbReference type="ChEBI" id="CHEBI:58359"/>
    </ligand>
</feature>
<comment type="similarity">
    <text evidence="3 11">Belongs to the CarA family.</text>
</comment>
<accession>A0AAJ6CS44</accession>
<dbReference type="Pfam" id="PF00117">
    <property type="entry name" value="GATase"/>
    <property type="match status" value="1"/>
</dbReference>
<evidence type="ECO:0000256" key="7">
    <source>
        <dbReference type="ARBA" id="ARBA00022962"/>
    </source>
</evidence>
<reference evidence="15 16" key="1">
    <citation type="submission" date="2019-11" db="EMBL/GenBank/DDBJ databases">
        <authorList>
            <person name="Cho J.-C."/>
        </authorList>
    </citation>
    <scope>NUCLEOTIDE SEQUENCE [LARGE SCALE GENOMIC DNA]</scope>
    <source>
        <strain evidence="14 15">JH1073</strain>
        <strain evidence="13 16">JH702</strain>
    </source>
</reference>
<dbReference type="SMART" id="SM01097">
    <property type="entry name" value="CPSase_sm_chain"/>
    <property type="match status" value="1"/>
</dbReference>
<reference evidence="15" key="3">
    <citation type="submission" date="2023-06" db="EMBL/GenBank/DDBJ databases">
        <title>Pangenomics reveal diversification of enzyme families and niche specialization in globally abundant SAR202 bacteria.</title>
        <authorList>
            <person name="Saw J.H.W."/>
        </authorList>
    </citation>
    <scope>NUCLEOTIDE SEQUENCE [LARGE SCALE GENOMIC DNA]</scope>
    <source>
        <strain evidence="15">JH1073</strain>
    </source>
</reference>
<dbReference type="GO" id="GO:0006207">
    <property type="term" value="P:'de novo' pyrimidine nucleobase biosynthetic process"/>
    <property type="evidence" value="ECO:0007669"/>
    <property type="project" value="InterPro"/>
</dbReference>
<evidence type="ECO:0000256" key="8">
    <source>
        <dbReference type="ARBA" id="ARBA00022975"/>
    </source>
</evidence>
<comment type="catalytic activity">
    <reaction evidence="9 11">
        <text>hydrogencarbonate + L-glutamine + 2 ATP + H2O = carbamoyl phosphate + L-glutamate + 2 ADP + phosphate + 2 H(+)</text>
        <dbReference type="Rhea" id="RHEA:18633"/>
        <dbReference type="ChEBI" id="CHEBI:15377"/>
        <dbReference type="ChEBI" id="CHEBI:15378"/>
        <dbReference type="ChEBI" id="CHEBI:17544"/>
        <dbReference type="ChEBI" id="CHEBI:29985"/>
        <dbReference type="ChEBI" id="CHEBI:30616"/>
        <dbReference type="ChEBI" id="CHEBI:43474"/>
        <dbReference type="ChEBI" id="CHEBI:58228"/>
        <dbReference type="ChEBI" id="CHEBI:58359"/>
        <dbReference type="ChEBI" id="CHEBI:456216"/>
        <dbReference type="EC" id="6.3.5.5"/>
    </reaction>
</comment>
<dbReference type="PANTHER" id="PTHR43418">
    <property type="entry name" value="MULTIFUNCTIONAL TRYPTOPHAN BIOSYNTHESIS PROTEIN-RELATED"/>
    <property type="match status" value="1"/>
</dbReference>
<dbReference type="InterPro" id="IPR036480">
    <property type="entry name" value="CarbP_synth_ssu_N_sf"/>
</dbReference>
<feature type="active site" evidence="11">
    <location>
        <position position="374"/>
    </location>
</feature>
<proteinExistence type="inferred from homology"/>
<keyword evidence="7 11" id="KW-0315">Glutamine amidotransferase</keyword>
<keyword evidence="11" id="KW-0055">Arginine biosynthesis</keyword>
<dbReference type="EMBL" id="CP046147">
    <property type="protein sequence ID" value="WFG39921.1"/>
    <property type="molecule type" value="Genomic_DNA"/>
</dbReference>
<dbReference type="HAMAP" id="MF_01209">
    <property type="entry name" value="CPSase_S_chain"/>
    <property type="match status" value="1"/>
</dbReference>
<keyword evidence="6 11" id="KW-0067">ATP-binding</keyword>
<dbReference type="GO" id="GO:0044205">
    <property type="term" value="P:'de novo' UMP biosynthetic process"/>
    <property type="evidence" value="ECO:0007669"/>
    <property type="project" value="UniProtKB-UniRule"/>
</dbReference>
<feature type="binding site" evidence="11">
    <location>
        <position position="50"/>
    </location>
    <ligand>
        <name>L-glutamine</name>
        <dbReference type="ChEBI" id="CHEBI:58359"/>
    </ligand>
</feature>
<dbReference type="PRINTS" id="PR00097">
    <property type="entry name" value="ANTSNTHASEII"/>
</dbReference>
<feature type="binding site" evidence="11">
    <location>
        <position position="261"/>
    </location>
    <ligand>
        <name>L-glutamine</name>
        <dbReference type="ChEBI" id="CHEBI:58359"/>
    </ligand>
</feature>
<feature type="binding site" evidence="11">
    <location>
        <position position="330"/>
    </location>
    <ligand>
        <name>L-glutamine</name>
        <dbReference type="ChEBI" id="CHEBI:58359"/>
    </ligand>
</feature>
<dbReference type="NCBIfam" id="NF009475">
    <property type="entry name" value="PRK12838.1"/>
    <property type="match status" value="1"/>
</dbReference>
<evidence type="ECO:0000313" key="13">
    <source>
        <dbReference type="EMBL" id="MDG0867713.1"/>
    </source>
</evidence>
<dbReference type="PRINTS" id="PR00096">
    <property type="entry name" value="GATASE"/>
</dbReference>
<evidence type="ECO:0000256" key="2">
    <source>
        <dbReference type="ARBA" id="ARBA00005077"/>
    </source>
</evidence>
<evidence type="ECO:0000259" key="12">
    <source>
        <dbReference type="SMART" id="SM01097"/>
    </source>
</evidence>
<evidence type="ECO:0000256" key="3">
    <source>
        <dbReference type="ARBA" id="ARBA00007800"/>
    </source>
</evidence>
<evidence type="ECO:0000313" key="15">
    <source>
        <dbReference type="Proteomes" id="UP001219901"/>
    </source>
</evidence>
<dbReference type="PANTHER" id="PTHR43418:SF7">
    <property type="entry name" value="CARBAMOYL-PHOSPHATE SYNTHASE SMALL CHAIN"/>
    <property type="match status" value="1"/>
</dbReference>
<dbReference type="PRINTS" id="PR00099">
    <property type="entry name" value="CPSGATASE"/>
</dbReference>
<protein>
    <recommendedName>
        <fullName evidence="11">Carbamoyl phosphate synthase small chain</fullName>
        <ecNumber evidence="11">6.3.5.5</ecNumber>
    </recommendedName>
    <alternativeName>
        <fullName evidence="11">Carbamoyl phosphate synthetase glutamine chain</fullName>
    </alternativeName>
</protein>
<dbReference type="Proteomes" id="UP001219901">
    <property type="component" value="Chromosome"/>
</dbReference>
<dbReference type="GO" id="GO:0004088">
    <property type="term" value="F:carbamoyl-phosphate synthase (glutamine-hydrolyzing) activity"/>
    <property type="evidence" value="ECO:0007669"/>
    <property type="project" value="UniProtKB-UniRule"/>
</dbReference>
<dbReference type="GO" id="GO:0006541">
    <property type="term" value="P:glutamine metabolic process"/>
    <property type="evidence" value="ECO:0007669"/>
    <property type="project" value="InterPro"/>
</dbReference>
<evidence type="ECO:0000256" key="11">
    <source>
        <dbReference type="HAMAP-Rule" id="MF_01209"/>
    </source>
</evidence>
<keyword evidence="5 11" id="KW-0547">Nucleotide-binding</keyword>
<reference evidence="14" key="2">
    <citation type="journal article" date="2023" name="Nat. Commun.">
        <title>Cultivation of marine bacteria of the SAR202 clade.</title>
        <authorList>
            <person name="Lim Y."/>
            <person name="Seo J.H."/>
            <person name="Giovannoni S.J."/>
            <person name="Kang I."/>
            <person name="Cho J.C."/>
        </authorList>
    </citation>
    <scope>NUCLEOTIDE SEQUENCE</scope>
    <source>
        <strain evidence="14">JH1073</strain>
    </source>
</reference>
<evidence type="ECO:0000313" key="16">
    <source>
        <dbReference type="Proteomes" id="UP001321249"/>
    </source>
</evidence>
<dbReference type="NCBIfam" id="TIGR01368">
    <property type="entry name" value="CPSaseIIsmall"/>
    <property type="match status" value="1"/>
</dbReference>
<dbReference type="Proteomes" id="UP001321249">
    <property type="component" value="Unassembled WGS sequence"/>
</dbReference>
<comment type="subunit">
    <text evidence="11">Composed of two chains; the small (or glutamine) chain promotes the hydrolysis of glutamine to ammonia, which is used by the large (or ammonia) chain to synthesize carbamoyl phosphate. Tetramer of heterodimers (alpha,beta)4.</text>
</comment>
<feature type="region of interest" description="CPSase" evidence="11">
    <location>
        <begin position="1"/>
        <end position="200"/>
    </location>
</feature>
<evidence type="ECO:0000256" key="5">
    <source>
        <dbReference type="ARBA" id="ARBA00022741"/>
    </source>
</evidence>
<dbReference type="InterPro" id="IPR035686">
    <property type="entry name" value="CPSase_GATase1"/>
</dbReference>
<evidence type="ECO:0000256" key="6">
    <source>
        <dbReference type="ARBA" id="ARBA00022840"/>
    </source>
</evidence>
<feature type="binding site" evidence="11">
    <location>
        <position position="332"/>
    </location>
    <ligand>
        <name>L-glutamine</name>
        <dbReference type="ChEBI" id="CHEBI:58359"/>
    </ligand>
</feature>
<dbReference type="InterPro" id="IPR002474">
    <property type="entry name" value="CarbamoylP_synth_ssu_N"/>
</dbReference>
<dbReference type="CDD" id="cd01744">
    <property type="entry name" value="GATase1_CPSase"/>
    <property type="match status" value="1"/>
</dbReference>
<feature type="domain" description="Carbamoyl-phosphate synthase small subunit N-terminal" evidence="12">
    <location>
        <begin position="8"/>
        <end position="136"/>
    </location>
</feature>
<feature type="binding site" evidence="11">
    <location>
        <position position="263"/>
    </location>
    <ligand>
        <name>L-glutamine</name>
        <dbReference type="ChEBI" id="CHEBI:58359"/>
    </ligand>
</feature>
<keyword evidence="8 11" id="KW-0665">Pyrimidine biosynthesis</keyword>
<name>A0AAJ6CS44_9CHLR</name>
<evidence type="ECO:0000256" key="1">
    <source>
        <dbReference type="ARBA" id="ARBA00004812"/>
    </source>
</evidence>
<dbReference type="RefSeq" id="WP_342826337.1">
    <property type="nucleotide sequence ID" value="NZ_CP046146.1"/>
</dbReference>
<evidence type="ECO:0000256" key="10">
    <source>
        <dbReference type="ARBA" id="ARBA00049285"/>
    </source>
</evidence>
<keyword evidence="11" id="KW-0028">Amino-acid biosynthesis</keyword>
<dbReference type="AlphaFoldDB" id="A0AAJ6CS44"/>
<dbReference type="InterPro" id="IPR029062">
    <property type="entry name" value="Class_I_gatase-like"/>
</dbReference>
<dbReference type="EMBL" id="WMBE01000003">
    <property type="protein sequence ID" value="MDG0867713.1"/>
    <property type="molecule type" value="Genomic_DNA"/>
</dbReference>
<dbReference type="InterPro" id="IPR006274">
    <property type="entry name" value="CarbamoylP_synth_ssu"/>
</dbReference>
<dbReference type="InterPro" id="IPR017926">
    <property type="entry name" value="GATASE"/>
</dbReference>
<dbReference type="SUPFAM" id="SSF52021">
    <property type="entry name" value="Carbamoyl phosphate synthetase, small subunit N-terminal domain"/>
    <property type="match status" value="1"/>
</dbReference>
<feature type="binding site" evidence="11">
    <location>
        <position position="289"/>
    </location>
    <ligand>
        <name>L-glutamine</name>
        <dbReference type="ChEBI" id="CHEBI:58359"/>
    </ligand>
</feature>
<comment type="catalytic activity">
    <reaction evidence="10 11">
        <text>L-glutamine + H2O = L-glutamate + NH4(+)</text>
        <dbReference type="Rhea" id="RHEA:15889"/>
        <dbReference type="ChEBI" id="CHEBI:15377"/>
        <dbReference type="ChEBI" id="CHEBI:28938"/>
        <dbReference type="ChEBI" id="CHEBI:29985"/>
        <dbReference type="ChEBI" id="CHEBI:58359"/>
    </reaction>
</comment>
<dbReference type="Gene3D" id="3.50.30.20">
    <property type="entry name" value="Carbamoyl-phosphate synthase small subunit, N-terminal domain"/>
    <property type="match status" value="1"/>
</dbReference>
<sequence>MTDVRGDMYLVLEDGSVYPGKRLGAEGETTGEVVFNTSMTGYQEMLTDPSYGGQILVPTYPMIGNYGTSEADVESTRIQVNGFVVRDDCEEPSHPLSEGTVHDYLLENGIPGISGVDTRAITRKLRSAGVMMGIITPNADVDIALATLAKAPRYGEFDVVGDVSTDDIYAWNGDAGEESRAFFDLRGRARQGGMGVNVERGIGMRDLGDNYMKVVVNDYGVKLNILRSLRARGCEVIVVPDDASAEDILSHNPDGVMLSPGPGDPELLDRSVATAKGLSGKVPMMGICLGHQVIARAFGASTFKLHFGHRGGNQPVKDLESGRVYVTAQNHGYAVDPAGLPDGLEVSHINLNDQTVEGLRHRDMPIMTIQYHSEASPGPHDSEYLFDRFVGLIQAGQAEKTDATV</sequence>
<dbReference type="SUPFAM" id="SSF52317">
    <property type="entry name" value="Class I glutamine amidotransferase-like"/>
    <property type="match status" value="1"/>
</dbReference>
<dbReference type="GO" id="GO:0006526">
    <property type="term" value="P:L-arginine biosynthetic process"/>
    <property type="evidence" value="ECO:0007669"/>
    <property type="project" value="UniProtKB-UniRule"/>
</dbReference>
<evidence type="ECO:0000313" key="14">
    <source>
        <dbReference type="EMBL" id="WFG39921.1"/>
    </source>
</evidence>
<keyword evidence="4 11" id="KW-0436">Ligase</keyword>
<keyword evidence="15" id="KW-1185">Reference proteome</keyword>
<dbReference type="Gene3D" id="3.40.50.880">
    <property type="match status" value="1"/>
</dbReference>
<dbReference type="FunFam" id="3.50.30.20:FF:000001">
    <property type="entry name" value="Carbamoyl-phosphate synthase small chain"/>
    <property type="match status" value="1"/>
</dbReference>
<feature type="active site" description="Nucleophile" evidence="11">
    <location>
        <position position="288"/>
    </location>
</feature>
<comment type="function">
    <text evidence="11">Small subunit of the glutamine-dependent carbamoyl phosphate synthetase (CPSase). CPSase catalyzes the formation of carbamoyl phosphate from the ammonia moiety of glutamine, carbonate, and phosphate donated by ATP, constituting the first step of 2 biosynthetic pathways, one leading to arginine and/or urea and the other to pyrimidine nucleotides. The small subunit (glutamine amidotransferase) binds and cleaves glutamine to supply the large subunit with the substrate ammonia.</text>
</comment>
<dbReference type="InterPro" id="IPR050472">
    <property type="entry name" value="Anth_synth/Amidotransfase"/>
</dbReference>
<comment type="pathway">
    <text evidence="1 11">Pyrimidine metabolism; UMP biosynthesis via de novo pathway; (S)-dihydroorotate from bicarbonate: step 1/3.</text>
</comment>
<organism evidence="14 15">
    <name type="scientific">Candidatus Lucifugimonas marina</name>
    <dbReference type="NCBI Taxonomy" id="3038979"/>
    <lineage>
        <taxon>Bacteria</taxon>
        <taxon>Bacillati</taxon>
        <taxon>Chloroflexota</taxon>
        <taxon>Dehalococcoidia</taxon>
        <taxon>SAR202 cluster</taxon>
        <taxon>Candidatus Lucifugimonadales</taxon>
        <taxon>Candidatus Lucifugimonadaceae</taxon>
        <taxon>Candidatus Lucifugimonas</taxon>
    </lineage>
</organism>
<comment type="pathway">
    <text evidence="2 11">Amino-acid biosynthesis; L-arginine biosynthesis; carbamoyl phosphate from bicarbonate: step 1/1.</text>
</comment>
<gene>
    <name evidence="11 14" type="primary">carA</name>
    <name evidence="13" type="ORF">GKO46_11605</name>
    <name evidence="14" type="ORF">GKO48_09930</name>
</gene>
<dbReference type="EC" id="6.3.5.5" evidence="11"/>
<feature type="active site" evidence="11">
    <location>
        <position position="372"/>
    </location>
</feature>
<dbReference type="Pfam" id="PF00988">
    <property type="entry name" value="CPSase_sm_chain"/>
    <property type="match status" value="1"/>
</dbReference>
<dbReference type="GO" id="GO:0005524">
    <property type="term" value="F:ATP binding"/>
    <property type="evidence" value="ECO:0007669"/>
    <property type="project" value="UniProtKB-UniRule"/>
</dbReference>
<feature type="binding site" evidence="11">
    <location>
        <position position="292"/>
    </location>
    <ligand>
        <name>L-glutamine</name>
        <dbReference type="ChEBI" id="CHEBI:58359"/>
    </ligand>
</feature>
<evidence type="ECO:0000256" key="4">
    <source>
        <dbReference type="ARBA" id="ARBA00022598"/>
    </source>
</evidence>